<dbReference type="InterPro" id="IPR036873">
    <property type="entry name" value="Rhodanese-like_dom_sf"/>
</dbReference>
<dbReference type="PANTHER" id="PTHR30401:SF0">
    <property type="entry name" value="TRNA 2-SELENOURIDINE SYNTHASE"/>
    <property type="match status" value="1"/>
</dbReference>
<dbReference type="GO" id="GO:0002098">
    <property type="term" value="P:tRNA wobble uridine modification"/>
    <property type="evidence" value="ECO:0007669"/>
    <property type="project" value="InterPro"/>
</dbReference>
<dbReference type="InterPro" id="IPR058840">
    <property type="entry name" value="AAA_SelU"/>
</dbReference>
<dbReference type="Proteomes" id="UP001055804">
    <property type="component" value="Unassembled WGS sequence"/>
</dbReference>
<dbReference type="GO" id="GO:0004792">
    <property type="term" value="F:thiosulfate-cyanide sulfurtransferase activity"/>
    <property type="evidence" value="ECO:0007669"/>
    <property type="project" value="InterPro"/>
</dbReference>
<dbReference type="GO" id="GO:0043828">
    <property type="term" value="F:tRNA 2-selenouridine synthase activity"/>
    <property type="evidence" value="ECO:0007669"/>
    <property type="project" value="InterPro"/>
</dbReference>
<dbReference type="AlphaFoldDB" id="A0A9J6PDN3"/>
<dbReference type="InterPro" id="IPR017582">
    <property type="entry name" value="SelU"/>
</dbReference>
<dbReference type="NCBIfam" id="NF008750">
    <property type="entry name" value="PRK11784.1-2"/>
    <property type="match status" value="1"/>
</dbReference>
<keyword evidence="1" id="KW-0711">Selenium</keyword>
<feature type="domain" description="Rhodanese" evidence="2">
    <location>
        <begin position="13"/>
        <end position="135"/>
    </location>
</feature>
<sequence>MTRTPTLTDDLDTSPHDEVIDVRSPSEYAEDHIPGAISLPVLDDAERARVGTIYKQESPFAARKLGAALISRNIAAHIDAHFAEKDGGYRPLVYCWRGGQRSGSMATILAAIGWRVCVLDGGYRRYRRHVTERLYEDRPGWRFRVIGGLTGTAKTRLLHALAEAGEPVLDLEGLANHKGSLLGRHPTAPQPAQKMFESGILAALDAVEPGRTIWVESESSKVGNLTVPPAVWAAMQAAPVVEIAAPLPARVAHILDDYAYFLEMPERVAETLAPLAAMHGHETLDRWRALIATRQWPTLVEALLVEHYDPAYRRSLRREGRTFAGRIDVPDLSPATLAALAARLRDSVREPA</sequence>
<dbReference type="EC" id="2.5.1.-" evidence="3"/>
<dbReference type="InterPro" id="IPR001763">
    <property type="entry name" value="Rhodanese-like_dom"/>
</dbReference>
<gene>
    <name evidence="3" type="primary">mnmH</name>
    <name evidence="3" type="ORF">NJQ99_13925</name>
</gene>
<dbReference type="PROSITE" id="PS50206">
    <property type="entry name" value="RHODANESE_3"/>
    <property type="match status" value="1"/>
</dbReference>
<dbReference type="Gene3D" id="3.40.250.10">
    <property type="entry name" value="Rhodanese-like domain"/>
    <property type="match status" value="1"/>
</dbReference>
<protein>
    <submittedName>
        <fullName evidence="3">tRNA 2-selenouridine(34) synthase MnmH</fullName>
        <ecNumber evidence="3">2.5.1.-</ecNumber>
    </submittedName>
</protein>
<dbReference type="NCBIfam" id="TIGR03167">
    <property type="entry name" value="tRNA_sel_U_synt"/>
    <property type="match status" value="1"/>
</dbReference>
<dbReference type="PROSITE" id="PS00380">
    <property type="entry name" value="RHODANESE_1"/>
    <property type="match status" value="1"/>
</dbReference>
<keyword evidence="3" id="KW-0808">Transferase</keyword>
<organism evidence="3 4">
    <name type="scientific">Futiania mangrovi</name>
    <dbReference type="NCBI Taxonomy" id="2959716"/>
    <lineage>
        <taxon>Bacteria</taxon>
        <taxon>Pseudomonadati</taxon>
        <taxon>Pseudomonadota</taxon>
        <taxon>Alphaproteobacteria</taxon>
        <taxon>Futianiales</taxon>
        <taxon>Futianiaceae</taxon>
        <taxon>Futiania</taxon>
    </lineage>
</organism>
<evidence type="ECO:0000313" key="3">
    <source>
        <dbReference type="EMBL" id="MCP1337517.1"/>
    </source>
</evidence>
<dbReference type="EMBL" id="JAMZFT010000003">
    <property type="protein sequence ID" value="MCP1337517.1"/>
    <property type="molecule type" value="Genomic_DNA"/>
</dbReference>
<dbReference type="Pfam" id="PF26341">
    <property type="entry name" value="AAA_SelU"/>
    <property type="match status" value="1"/>
</dbReference>
<proteinExistence type="predicted"/>
<reference evidence="3" key="1">
    <citation type="submission" date="2022-06" db="EMBL/GenBank/DDBJ databases">
        <title>Isolation and Genomics of Futiania mangrovii gen. nov., sp. nov., a Rare and Metabolically-versatile member in the Class Alphaproteobacteria.</title>
        <authorList>
            <person name="Liu L."/>
            <person name="Huang W.-C."/>
            <person name="Pan J."/>
            <person name="Li J."/>
            <person name="Huang Y."/>
            <person name="Du H."/>
            <person name="Liu Y."/>
            <person name="Li M."/>
        </authorList>
    </citation>
    <scope>NUCLEOTIDE SEQUENCE</scope>
    <source>
        <strain evidence="3">FT118</strain>
    </source>
</reference>
<evidence type="ECO:0000313" key="4">
    <source>
        <dbReference type="Proteomes" id="UP001055804"/>
    </source>
</evidence>
<dbReference type="Pfam" id="PF00581">
    <property type="entry name" value="Rhodanese"/>
    <property type="match status" value="1"/>
</dbReference>
<comment type="caution">
    <text evidence="3">The sequence shown here is derived from an EMBL/GenBank/DDBJ whole genome shotgun (WGS) entry which is preliminary data.</text>
</comment>
<keyword evidence="4" id="KW-1185">Reference proteome</keyword>
<dbReference type="SUPFAM" id="SSF52821">
    <property type="entry name" value="Rhodanese/Cell cycle control phosphatase"/>
    <property type="match status" value="1"/>
</dbReference>
<dbReference type="InterPro" id="IPR001307">
    <property type="entry name" value="Thiosulphate_STrfase_CS"/>
</dbReference>
<accession>A0A9J6PDN3</accession>
<dbReference type="SMART" id="SM00450">
    <property type="entry name" value="RHOD"/>
    <property type="match status" value="1"/>
</dbReference>
<evidence type="ECO:0000256" key="1">
    <source>
        <dbReference type="ARBA" id="ARBA00023266"/>
    </source>
</evidence>
<name>A0A9J6PDN3_9PROT</name>
<dbReference type="RefSeq" id="WP_269333482.1">
    <property type="nucleotide sequence ID" value="NZ_JAMZFT010000003.1"/>
</dbReference>
<dbReference type="NCBIfam" id="NF008752">
    <property type="entry name" value="PRK11784.1-4"/>
    <property type="match status" value="1"/>
</dbReference>
<evidence type="ECO:0000259" key="2">
    <source>
        <dbReference type="PROSITE" id="PS50206"/>
    </source>
</evidence>
<dbReference type="PANTHER" id="PTHR30401">
    <property type="entry name" value="TRNA 2-SELENOURIDINE SYNTHASE"/>
    <property type="match status" value="1"/>
</dbReference>